<feature type="region of interest" description="Disordered" evidence="1">
    <location>
        <begin position="27"/>
        <end position="52"/>
    </location>
</feature>
<dbReference type="EMBL" id="HBII01012531">
    <property type="protein sequence ID" value="CAE0346413.1"/>
    <property type="molecule type" value="Transcribed_RNA"/>
</dbReference>
<name>A0A7S3J5K1_9SPIT</name>
<reference evidence="2" key="1">
    <citation type="submission" date="2021-01" db="EMBL/GenBank/DDBJ databases">
        <authorList>
            <person name="Corre E."/>
            <person name="Pelletier E."/>
            <person name="Niang G."/>
            <person name="Scheremetjew M."/>
            <person name="Finn R."/>
            <person name="Kale V."/>
            <person name="Holt S."/>
            <person name="Cochrane G."/>
            <person name="Meng A."/>
            <person name="Brown T."/>
            <person name="Cohen L."/>
        </authorList>
    </citation>
    <scope>NUCLEOTIDE SEQUENCE</scope>
    <source>
        <strain evidence="2">FSP1.4</strain>
    </source>
</reference>
<organism evidence="2">
    <name type="scientific">Euplotes harpa</name>
    <dbReference type="NCBI Taxonomy" id="151035"/>
    <lineage>
        <taxon>Eukaryota</taxon>
        <taxon>Sar</taxon>
        <taxon>Alveolata</taxon>
        <taxon>Ciliophora</taxon>
        <taxon>Intramacronucleata</taxon>
        <taxon>Spirotrichea</taxon>
        <taxon>Hypotrichia</taxon>
        <taxon>Euplotida</taxon>
        <taxon>Euplotidae</taxon>
        <taxon>Euplotes</taxon>
    </lineage>
</organism>
<evidence type="ECO:0000256" key="1">
    <source>
        <dbReference type="SAM" id="MobiDB-lite"/>
    </source>
</evidence>
<dbReference type="EMBL" id="HBII01012530">
    <property type="protein sequence ID" value="CAE0346412.1"/>
    <property type="molecule type" value="Transcribed_RNA"/>
</dbReference>
<gene>
    <name evidence="2" type="ORF">EHAR0213_LOCUS5322</name>
    <name evidence="3" type="ORF">EHAR0213_LOCUS5323</name>
</gene>
<dbReference type="InterPro" id="IPR036955">
    <property type="entry name" value="AP2/ERF_dom_sf"/>
</dbReference>
<evidence type="ECO:0000313" key="2">
    <source>
        <dbReference type="EMBL" id="CAE0346412.1"/>
    </source>
</evidence>
<proteinExistence type="predicted"/>
<evidence type="ECO:0008006" key="4">
    <source>
        <dbReference type="Google" id="ProtNLM"/>
    </source>
</evidence>
<dbReference type="GO" id="GO:0003700">
    <property type="term" value="F:DNA-binding transcription factor activity"/>
    <property type="evidence" value="ECO:0007669"/>
    <property type="project" value="InterPro"/>
</dbReference>
<sequence length="170" mass="19317">MIEGSHSSDHTAFSKSFIVVRERHSMSGSPCLTSENIEDSPSAMKKTRKRELNKTKIPQKLIENRRQEIIASLDKIKEEDEVVIQSIPRVYTGSKRGSNFRGVSVNGKKWQVMVMGFGKKRYYGGIKDENEAAKLYDKYAILTQGVGAKTNFSYTKKQMLDILSENLTFE</sequence>
<evidence type="ECO:0000313" key="3">
    <source>
        <dbReference type="EMBL" id="CAE0346413.1"/>
    </source>
</evidence>
<dbReference type="Gene3D" id="3.30.730.10">
    <property type="entry name" value="AP2/ERF domain"/>
    <property type="match status" value="1"/>
</dbReference>
<accession>A0A7S3J5K1</accession>
<protein>
    <recommendedName>
        <fullName evidence="4">AP2/ERF domain-containing protein</fullName>
    </recommendedName>
</protein>
<dbReference type="AlphaFoldDB" id="A0A7S3J5K1"/>